<evidence type="ECO:0000313" key="1">
    <source>
        <dbReference type="EMBL" id="GAI25856.1"/>
    </source>
</evidence>
<dbReference type="Gene3D" id="1.10.1670.10">
    <property type="entry name" value="Helix-hairpin-Helix base-excision DNA repair enzymes (C-terminal)"/>
    <property type="match status" value="1"/>
</dbReference>
<dbReference type="InterPro" id="IPR023170">
    <property type="entry name" value="HhH_base_excis_C"/>
</dbReference>
<dbReference type="GO" id="GO:0003824">
    <property type="term" value="F:catalytic activity"/>
    <property type="evidence" value="ECO:0007669"/>
    <property type="project" value="InterPro"/>
</dbReference>
<name>X1N6J7_9ZZZZ</name>
<proteinExistence type="predicted"/>
<dbReference type="GO" id="GO:0006281">
    <property type="term" value="P:DNA repair"/>
    <property type="evidence" value="ECO:0007669"/>
    <property type="project" value="InterPro"/>
</dbReference>
<gene>
    <name evidence="1" type="ORF">S06H3_31993</name>
</gene>
<dbReference type="AlphaFoldDB" id="X1N6J7"/>
<dbReference type="SUPFAM" id="SSF48150">
    <property type="entry name" value="DNA-glycosylase"/>
    <property type="match status" value="1"/>
</dbReference>
<sequence>MGQKAIVDFLIKRGEELFVQPYQKIRFTGNNQADTLLNNLEEYPHAYVLACIMDRQIKAERAWLIPYEISQEVGGFELYKLLSCDLDKFREIFVRRSLHRFNDTMAQYFHLAIHRIHKSYDDNASNIWKDSPRSATIVRRFLRFDGVGIKIATMAANILARDFKIPLADKICIDISPDVQVMRVFTRLGLINQNAGGDELIYCARELNPDYPGIFDLSAWDIGRKWCRPTNPKCG</sequence>
<dbReference type="EMBL" id="BARV01018983">
    <property type="protein sequence ID" value="GAI25856.1"/>
    <property type="molecule type" value="Genomic_DNA"/>
</dbReference>
<reference evidence="1" key="1">
    <citation type="journal article" date="2014" name="Front. Microbiol.">
        <title>High frequency of phylogenetically diverse reductive dehalogenase-homologous genes in deep subseafloor sedimentary metagenomes.</title>
        <authorList>
            <person name="Kawai M."/>
            <person name="Futagami T."/>
            <person name="Toyoda A."/>
            <person name="Takaki Y."/>
            <person name="Nishi S."/>
            <person name="Hori S."/>
            <person name="Arai W."/>
            <person name="Tsubouchi T."/>
            <person name="Morono Y."/>
            <person name="Uchiyama I."/>
            <person name="Ito T."/>
            <person name="Fujiyama A."/>
            <person name="Inagaki F."/>
            <person name="Takami H."/>
        </authorList>
    </citation>
    <scope>NUCLEOTIDE SEQUENCE</scope>
    <source>
        <strain evidence="1">Expedition CK06-06</strain>
    </source>
</reference>
<accession>X1N6J7</accession>
<feature type="non-terminal residue" evidence="1">
    <location>
        <position position="235"/>
    </location>
</feature>
<protein>
    <submittedName>
        <fullName evidence="1">Uncharacterized protein</fullName>
    </submittedName>
</protein>
<dbReference type="Gene3D" id="1.10.340.30">
    <property type="entry name" value="Hypothetical protein, domain 2"/>
    <property type="match status" value="1"/>
</dbReference>
<dbReference type="InterPro" id="IPR011257">
    <property type="entry name" value="DNA_glycosylase"/>
</dbReference>
<comment type="caution">
    <text evidence="1">The sequence shown here is derived from an EMBL/GenBank/DDBJ whole genome shotgun (WGS) entry which is preliminary data.</text>
</comment>
<organism evidence="1">
    <name type="scientific">marine sediment metagenome</name>
    <dbReference type="NCBI Taxonomy" id="412755"/>
    <lineage>
        <taxon>unclassified sequences</taxon>
        <taxon>metagenomes</taxon>
        <taxon>ecological metagenomes</taxon>
    </lineage>
</organism>